<feature type="transmembrane region" description="Helical" evidence="1">
    <location>
        <begin position="6"/>
        <end position="25"/>
    </location>
</feature>
<dbReference type="OrthoDB" id="3341843at2759"/>
<sequence length="90" mass="10037">MVQQLPVTASYILLSALTILFYDIVTHLDDEIDFLVKSRSTSIKVIFIFCRYLPFVIGALRIPTDLVGAELDDKIVCLALLRSSICTSSL</sequence>
<dbReference type="InterPro" id="IPR045340">
    <property type="entry name" value="DUF6533"/>
</dbReference>
<dbReference type="AlphaFoldDB" id="A0A1B7MQI8"/>
<organism evidence="3 4">
    <name type="scientific">Rhizopogon vinicolor AM-OR11-026</name>
    <dbReference type="NCBI Taxonomy" id="1314800"/>
    <lineage>
        <taxon>Eukaryota</taxon>
        <taxon>Fungi</taxon>
        <taxon>Dikarya</taxon>
        <taxon>Basidiomycota</taxon>
        <taxon>Agaricomycotina</taxon>
        <taxon>Agaricomycetes</taxon>
        <taxon>Agaricomycetidae</taxon>
        <taxon>Boletales</taxon>
        <taxon>Suillineae</taxon>
        <taxon>Rhizopogonaceae</taxon>
        <taxon>Rhizopogon</taxon>
    </lineage>
</organism>
<proteinExistence type="predicted"/>
<evidence type="ECO:0000313" key="3">
    <source>
        <dbReference type="EMBL" id="OAX34882.1"/>
    </source>
</evidence>
<dbReference type="Proteomes" id="UP000092154">
    <property type="component" value="Unassembled WGS sequence"/>
</dbReference>
<evidence type="ECO:0000259" key="2">
    <source>
        <dbReference type="Pfam" id="PF20151"/>
    </source>
</evidence>
<keyword evidence="4" id="KW-1185">Reference proteome</keyword>
<keyword evidence="1" id="KW-1133">Transmembrane helix</keyword>
<protein>
    <recommendedName>
        <fullName evidence="2">DUF6533 domain-containing protein</fullName>
    </recommendedName>
</protein>
<dbReference type="Pfam" id="PF20151">
    <property type="entry name" value="DUF6533"/>
    <property type="match status" value="1"/>
</dbReference>
<name>A0A1B7MQI8_9AGAM</name>
<dbReference type="EMBL" id="KV448557">
    <property type="protein sequence ID" value="OAX34882.1"/>
    <property type="molecule type" value="Genomic_DNA"/>
</dbReference>
<keyword evidence="1" id="KW-0812">Transmembrane</keyword>
<evidence type="ECO:0000256" key="1">
    <source>
        <dbReference type="SAM" id="Phobius"/>
    </source>
</evidence>
<feature type="transmembrane region" description="Helical" evidence="1">
    <location>
        <begin position="45"/>
        <end position="62"/>
    </location>
</feature>
<accession>A0A1B7MQI8</accession>
<gene>
    <name evidence="3" type="ORF">K503DRAFT_412796</name>
</gene>
<evidence type="ECO:0000313" key="4">
    <source>
        <dbReference type="Proteomes" id="UP000092154"/>
    </source>
</evidence>
<dbReference type="InParanoid" id="A0A1B7MQI8"/>
<reference evidence="3 4" key="1">
    <citation type="submission" date="2016-06" db="EMBL/GenBank/DDBJ databases">
        <title>Comparative genomics of the ectomycorrhizal sister species Rhizopogon vinicolor and Rhizopogon vesiculosus (Basidiomycota: Boletales) reveals a divergence of the mating type B locus.</title>
        <authorList>
            <consortium name="DOE Joint Genome Institute"/>
            <person name="Mujic A.B."/>
            <person name="Kuo A."/>
            <person name="Tritt A."/>
            <person name="Lipzen A."/>
            <person name="Chen C."/>
            <person name="Johnson J."/>
            <person name="Sharma A."/>
            <person name="Barry K."/>
            <person name="Grigoriev I.V."/>
            <person name="Spatafora J.W."/>
        </authorList>
    </citation>
    <scope>NUCLEOTIDE SEQUENCE [LARGE SCALE GENOMIC DNA]</scope>
    <source>
        <strain evidence="3 4">AM-OR11-026</strain>
    </source>
</reference>
<feature type="domain" description="DUF6533" evidence="2">
    <location>
        <begin position="11"/>
        <end position="56"/>
    </location>
</feature>
<keyword evidence="1" id="KW-0472">Membrane</keyword>